<comment type="subunit">
    <text evidence="13">F-type ATPases have 2 components, F(1) - the catalytic core - and F(0) - the membrane proton channel. F(1) has five subunits: alpha(3), beta(3), gamma(1), delta(1), epsilon(1). F(0) has four main subunits: a(1), b(2) and c(10-14). The alpha and beta chains form an alternating ring which encloses part of the gamma chain. F(1) is attached to F(0) by a central stalk formed by the gamma and epsilon chains, while a peripheral stalk is formed by the delta and b chains.</text>
</comment>
<evidence type="ECO:0000256" key="12">
    <source>
        <dbReference type="ARBA" id="ARBA00025614"/>
    </source>
</evidence>
<dbReference type="Pfam" id="PF00430">
    <property type="entry name" value="ATP-synt_B"/>
    <property type="match status" value="1"/>
</dbReference>
<keyword evidence="9 15" id="KW-0472">Membrane</keyword>
<dbReference type="RefSeq" id="WP_200391943.1">
    <property type="nucleotide sequence ID" value="NZ_JAENIO010000025.1"/>
</dbReference>
<evidence type="ECO:0000256" key="4">
    <source>
        <dbReference type="ARBA" id="ARBA00022547"/>
    </source>
</evidence>
<comment type="similarity">
    <text evidence="1 15 16">Belongs to the ATPase B chain family.</text>
</comment>
<evidence type="ECO:0000256" key="2">
    <source>
        <dbReference type="ARBA" id="ARBA00022448"/>
    </source>
</evidence>
<dbReference type="GO" id="GO:0046933">
    <property type="term" value="F:proton-transporting ATP synthase activity, rotational mechanism"/>
    <property type="evidence" value="ECO:0007669"/>
    <property type="project" value="UniProtKB-UniRule"/>
</dbReference>
<keyword evidence="2 15" id="KW-0813">Transport</keyword>
<dbReference type="InterPro" id="IPR002146">
    <property type="entry name" value="ATP_synth_b/b'su_bac/chlpt"/>
</dbReference>
<dbReference type="EMBL" id="JAENIO010000025">
    <property type="protein sequence ID" value="MBK1834512.1"/>
    <property type="molecule type" value="Genomic_DNA"/>
</dbReference>
<dbReference type="InterPro" id="IPR005864">
    <property type="entry name" value="ATP_synth_F0_bsu_bac"/>
</dbReference>
<evidence type="ECO:0000313" key="18">
    <source>
        <dbReference type="EMBL" id="MBK1834512.1"/>
    </source>
</evidence>
<evidence type="ECO:0000256" key="11">
    <source>
        <dbReference type="ARBA" id="ARBA00025198"/>
    </source>
</evidence>
<dbReference type="GO" id="GO:0012505">
    <property type="term" value="C:endomembrane system"/>
    <property type="evidence" value="ECO:0007669"/>
    <property type="project" value="UniProtKB-SubCell"/>
</dbReference>
<dbReference type="CDD" id="cd06503">
    <property type="entry name" value="ATP-synt_Fo_b"/>
    <property type="match status" value="1"/>
</dbReference>
<sequence length="180" mass="19809">MNLLLAAAEVEPGVWENLTKTFGLKVPSFVAQVINFFLVIFVLKKFAFGPIQAMLEERKQRIADGEEKLVQIERQLAESEKKTAEAIAKANADAQRMIDEAKESAAKLSEQEAQKASASAQAILAKAEEAAKAEREKMKSELKTEFGKLVTAATSQVAGKVLNDDDQRRINEESLKTLSN</sequence>
<feature type="transmembrane region" description="Helical" evidence="15">
    <location>
        <begin position="29"/>
        <end position="51"/>
    </location>
</feature>
<dbReference type="GO" id="GO:0045259">
    <property type="term" value="C:proton-transporting ATP synthase complex"/>
    <property type="evidence" value="ECO:0007669"/>
    <property type="project" value="UniProtKB-KW"/>
</dbReference>
<dbReference type="NCBIfam" id="TIGR01144">
    <property type="entry name" value="ATP_synt_b"/>
    <property type="match status" value="1"/>
</dbReference>
<keyword evidence="8 15" id="KW-0406">Ion transport</keyword>
<evidence type="ECO:0000256" key="15">
    <source>
        <dbReference type="HAMAP-Rule" id="MF_01398"/>
    </source>
</evidence>
<evidence type="ECO:0000256" key="17">
    <source>
        <dbReference type="SAM" id="Coils"/>
    </source>
</evidence>
<evidence type="ECO:0000256" key="7">
    <source>
        <dbReference type="ARBA" id="ARBA00022989"/>
    </source>
</evidence>
<dbReference type="InterPro" id="IPR050059">
    <property type="entry name" value="ATP_synthase_B_chain"/>
</dbReference>
<evidence type="ECO:0000256" key="3">
    <source>
        <dbReference type="ARBA" id="ARBA00022475"/>
    </source>
</evidence>
<dbReference type="PANTHER" id="PTHR33445:SF1">
    <property type="entry name" value="ATP SYNTHASE SUBUNIT B"/>
    <property type="match status" value="1"/>
</dbReference>
<comment type="subunit">
    <text evidence="15">F-type ATPases have 2 components, F(1) - the catalytic core - and F(0) - the membrane proton channel. F(1) has five subunits: alpha(3), beta(3), gamma(1), delta(1), epsilon(1). F(0) has three main subunits: a(1), b(2) and c(10-14). The alpha and beta chains form an alternating ring which encloses part of the gamma chain. F(1) is attached to F(0) by a central stalk formed by the gamma and epsilon chains, while a peripheral stalk is formed by the delta and b chains.</text>
</comment>
<proteinExistence type="inferred from homology"/>
<evidence type="ECO:0000313" key="19">
    <source>
        <dbReference type="Proteomes" id="UP000604083"/>
    </source>
</evidence>
<dbReference type="HAMAP" id="MF_01398">
    <property type="entry name" value="ATP_synth_b_bprime"/>
    <property type="match status" value="1"/>
</dbReference>
<keyword evidence="10 15" id="KW-0066">ATP synthesis</keyword>
<comment type="caution">
    <text evidence="18">The sequence shown here is derived from an EMBL/GenBank/DDBJ whole genome shotgun (WGS) entry which is preliminary data.</text>
</comment>
<comment type="subcellular location">
    <subcellularLocation>
        <location evidence="15">Cell membrane</location>
        <topology evidence="15">Single-pass membrane protein</topology>
    </subcellularLocation>
    <subcellularLocation>
        <location evidence="14">Endomembrane system</location>
        <topology evidence="14">Single-pass membrane protein</topology>
    </subcellularLocation>
</comment>
<keyword evidence="19" id="KW-1185">Reference proteome</keyword>
<organism evidence="18 19">
    <name type="scientific">Roseibacillus ishigakijimensis</name>
    <dbReference type="NCBI Taxonomy" id="454146"/>
    <lineage>
        <taxon>Bacteria</taxon>
        <taxon>Pseudomonadati</taxon>
        <taxon>Verrucomicrobiota</taxon>
        <taxon>Verrucomicrobiia</taxon>
        <taxon>Verrucomicrobiales</taxon>
        <taxon>Verrucomicrobiaceae</taxon>
        <taxon>Roseibacillus</taxon>
    </lineage>
</organism>
<dbReference type="AlphaFoldDB" id="A0A934VMQ2"/>
<evidence type="ECO:0000256" key="1">
    <source>
        <dbReference type="ARBA" id="ARBA00005513"/>
    </source>
</evidence>
<keyword evidence="17" id="KW-0175">Coiled coil</keyword>
<dbReference type="PANTHER" id="PTHR33445">
    <property type="entry name" value="ATP SYNTHASE SUBUNIT B', CHLOROPLASTIC"/>
    <property type="match status" value="1"/>
</dbReference>
<accession>A0A934VMQ2</accession>
<dbReference type="GO" id="GO:0046961">
    <property type="term" value="F:proton-transporting ATPase activity, rotational mechanism"/>
    <property type="evidence" value="ECO:0007669"/>
    <property type="project" value="TreeGrafter"/>
</dbReference>
<keyword evidence="3 15" id="KW-1003">Cell membrane</keyword>
<dbReference type="Gene3D" id="1.20.5.2950">
    <property type="match status" value="1"/>
</dbReference>
<evidence type="ECO:0000256" key="8">
    <source>
        <dbReference type="ARBA" id="ARBA00023065"/>
    </source>
</evidence>
<gene>
    <name evidence="15 18" type="primary">atpF</name>
    <name evidence="18" type="ORF">JIN78_10610</name>
</gene>
<evidence type="ECO:0000256" key="5">
    <source>
        <dbReference type="ARBA" id="ARBA00022692"/>
    </source>
</evidence>
<keyword evidence="5 15" id="KW-0812">Transmembrane</keyword>
<reference evidence="18" key="1">
    <citation type="submission" date="2021-01" db="EMBL/GenBank/DDBJ databases">
        <title>Modified the classification status of verrucomicrobia.</title>
        <authorList>
            <person name="Feng X."/>
        </authorList>
    </citation>
    <scope>NUCLEOTIDE SEQUENCE</scope>
    <source>
        <strain evidence="18">KCTC 12986</strain>
    </source>
</reference>
<evidence type="ECO:0000256" key="14">
    <source>
        <dbReference type="ARBA" id="ARBA00037847"/>
    </source>
</evidence>
<dbReference type="Proteomes" id="UP000604083">
    <property type="component" value="Unassembled WGS sequence"/>
</dbReference>
<comment type="function">
    <text evidence="12">Component of the F(0) channel, it forms part of the peripheral stalk, linking F(1) to F(0). The b'-subunit is a diverged and duplicated form of b found in plants and photosynthetic bacteria.</text>
</comment>
<evidence type="ECO:0000256" key="9">
    <source>
        <dbReference type="ARBA" id="ARBA00023136"/>
    </source>
</evidence>
<protein>
    <recommendedName>
        <fullName evidence="15">ATP synthase subunit b</fullName>
    </recommendedName>
    <alternativeName>
        <fullName evidence="15">ATP synthase F(0) sector subunit b</fullName>
    </alternativeName>
    <alternativeName>
        <fullName evidence="15">ATPase subunit I</fullName>
    </alternativeName>
    <alternativeName>
        <fullName evidence="15">F-type ATPase subunit b</fullName>
        <shortName evidence="15">F-ATPase subunit b</shortName>
    </alternativeName>
</protein>
<evidence type="ECO:0000256" key="10">
    <source>
        <dbReference type="ARBA" id="ARBA00023310"/>
    </source>
</evidence>
<evidence type="ECO:0000256" key="16">
    <source>
        <dbReference type="RuleBase" id="RU003848"/>
    </source>
</evidence>
<keyword evidence="4 15" id="KW-0138">CF(0)</keyword>
<feature type="coiled-coil region" evidence="17">
    <location>
        <begin position="55"/>
        <end position="144"/>
    </location>
</feature>
<keyword evidence="7 15" id="KW-1133">Transmembrane helix</keyword>
<dbReference type="GO" id="GO:0005886">
    <property type="term" value="C:plasma membrane"/>
    <property type="evidence" value="ECO:0007669"/>
    <property type="project" value="UniProtKB-SubCell"/>
</dbReference>
<evidence type="ECO:0000256" key="13">
    <source>
        <dbReference type="ARBA" id="ARBA00026054"/>
    </source>
</evidence>
<keyword evidence="6 15" id="KW-0375">Hydrogen ion transport</keyword>
<evidence type="ECO:0000256" key="6">
    <source>
        <dbReference type="ARBA" id="ARBA00022781"/>
    </source>
</evidence>
<comment type="function">
    <text evidence="11 15">F(1)F(0) ATP synthase produces ATP from ADP in the presence of a proton or sodium gradient. F-type ATPases consist of two structural domains, F(1) containing the extramembraneous catalytic core and F(0) containing the membrane proton channel, linked together by a central stalk and a peripheral stalk. During catalysis, ATP synthesis in the catalytic domain of F(1) is coupled via a rotary mechanism of the central stalk subunits to proton translocation.</text>
</comment>
<name>A0A934VMQ2_9BACT</name>